<evidence type="ECO:0000256" key="6">
    <source>
        <dbReference type="ARBA" id="ARBA00022490"/>
    </source>
</evidence>
<evidence type="ECO:0000256" key="12">
    <source>
        <dbReference type="ARBA" id="ARBA00023098"/>
    </source>
</evidence>
<evidence type="ECO:0000256" key="9">
    <source>
        <dbReference type="ARBA" id="ARBA00022801"/>
    </source>
</evidence>
<dbReference type="EMBL" id="CAESAD010000008">
    <property type="protein sequence ID" value="CAB4342544.1"/>
    <property type="molecule type" value="Genomic_DNA"/>
</dbReference>
<dbReference type="EMBL" id="CAFBQG010000180">
    <property type="protein sequence ID" value="CAB5054302.1"/>
    <property type="molecule type" value="Genomic_DNA"/>
</dbReference>
<dbReference type="EMBL" id="CAEZYC010000066">
    <property type="protein sequence ID" value="CAB4713942.1"/>
    <property type="molecule type" value="Genomic_DNA"/>
</dbReference>
<keyword evidence="12" id="KW-0443">Lipid metabolism</keyword>
<dbReference type="EMBL" id="CAFBIX010000128">
    <property type="protein sequence ID" value="CAB4851640.1"/>
    <property type="molecule type" value="Genomic_DNA"/>
</dbReference>
<evidence type="ECO:0000256" key="7">
    <source>
        <dbReference type="ARBA" id="ARBA00022703"/>
    </source>
</evidence>
<dbReference type="GO" id="GO:0006631">
    <property type="term" value="P:fatty acid metabolic process"/>
    <property type="evidence" value="ECO:0007669"/>
    <property type="project" value="UniProtKB-KW"/>
</dbReference>
<gene>
    <name evidence="31" type="ORF">UFOPK2648_01056</name>
    <name evidence="32" type="ORF">UFOPK3037_00582</name>
    <name evidence="33" type="ORF">UFOPK3278_01541</name>
    <name evidence="30" type="ORF">UFOPK3406_01148</name>
    <name evidence="29" type="ORF">UFOPK3925_01139</name>
    <name evidence="34" type="ORF">UFOPK4097_01099</name>
    <name evidence="35" type="ORF">UFOPK4301_01206</name>
</gene>
<evidence type="ECO:0000256" key="11">
    <source>
        <dbReference type="ARBA" id="ARBA00022946"/>
    </source>
</evidence>
<evidence type="ECO:0000256" key="26">
    <source>
        <dbReference type="ARBA" id="ARBA00048180"/>
    </source>
</evidence>
<keyword evidence="14" id="KW-0472">Membrane</keyword>
<organism evidence="30">
    <name type="scientific">freshwater metagenome</name>
    <dbReference type="NCBI Taxonomy" id="449393"/>
    <lineage>
        <taxon>unclassified sequences</taxon>
        <taxon>metagenomes</taxon>
        <taxon>ecological metagenomes</taxon>
    </lineage>
</organism>
<dbReference type="GO" id="GO:0016787">
    <property type="term" value="F:hydrolase activity"/>
    <property type="evidence" value="ECO:0007669"/>
    <property type="project" value="UniProtKB-KW"/>
</dbReference>
<sequence length="199" mass="21630">MNMERIGRTVHPLTIPKDAQNPQRHIDAPKPGERLASHYSNCFGCGKNHPTGLHILIEAGEGMTTRAVFEVTEHHQGAPGISHGGILSLAFDESLGATNWLIRASAVTAHLEVSYRMPVPVGTKVYIEATMQAVMGRKIWSTAEGRLNSPDGPLAVEAGSLYMQVPIDHFIKHGRAEDLKAAALDEHARTYAEKLDIAP</sequence>
<dbReference type="CDD" id="cd03443">
    <property type="entry name" value="PaaI_thioesterase"/>
    <property type="match status" value="1"/>
</dbReference>
<evidence type="ECO:0000256" key="15">
    <source>
        <dbReference type="ARBA" id="ARBA00023273"/>
    </source>
</evidence>
<evidence type="ECO:0000256" key="17">
    <source>
        <dbReference type="ARBA" id="ARBA00037002"/>
    </source>
</evidence>
<feature type="region of interest" description="Disordered" evidence="27">
    <location>
        <begin position="1"/>
        <end position="23"/>
    </location>
</feature>
<dbReference type="EC" id="3.1.2.2" evidence="19"/>
<dbReference type="EMBL" id="CAFAAO010000006">
    <property type="protein sequence ID" value="CAB4800205.1"/>
    <property type="molecule type" value="Genomic_DNA"/>
</dbReference>
<dbReference type="InterPro" id="IPR006683">
    <property type="entry name" value="Thioestr_dom"/>
</dbReference>
<dbReference type="Pfam" id="PF03061">
    <property type="entry name" value="4HBT"/>
    <property type="match status" value="1"/>
</dbReference>
<evidence type="ECO:0000313" key="33">
    <source>
        <dbReference type="EMBL" id="CAB4851640.1"/>
    </source>
</evidence>
<comment type="subcellular location">
    <subcellularLocation>
        <location evidence="3">Cell projection</location>
        <location evidence="3">Ruffle membrane</location>
    </subcellularLocation>
    <subcellularLocation>
        <location evidence="1">Cytoplasm</location>
    </subcellularLocation>
    <subcellularLocation>
        <location evidence="4">Mitochondrion inner membrane</location>
        <topology evidence="4">Peripheral membrane protein</topology>
    </subcellularLocation>
    <subcellularLocation>
        <location evidence="2">Mitochondrion intermembrane space</location>
    </subcellularLocation>
</comment>
<dbReference type="GO" id="GO:0005743">
    <property type="term" value="C:mitochondrial inner membrane"/>
    <property type="evidence" value="ECO:0007669"/>
    <property type="project" value="UniProtKB-SubCell"/>
</dbReference>
<evidence type="ECO:0000313" key="32">
    <source>
        <dbReference type="EMBL" id="CAB4800205.1"/>
    </source>
</evidence>
<dbReference type="EMBL" id="CAESAI010000033">
    <property type="protein sequence ID" value="CAB4342672.1"/>
    <property type="molecule type" value="Genomic_DNA"/>
</dbReference>
<evidence type="ECO:0000256" key="1">
    <source>
        <dbReference type="ARBA" id="ARBA00004496"/>
    </source>
</evidence>
<evidence type="ECO:0000256" key="5">
    <source>
        <dbReference type="ARBA" id="ARBA00022475"/>
    </source>
</evidence>
<keyword evidence="15" id="KW-0966">Cell projection</keyword>
<comment type="similarity">
    <text evidence="18">Belongs to the THEM4/THEM5 thioesterase family.</text>
</comment>
<keyword evidence="8" id="KW-0999">Mitochondrion inner membrane</keyword>
<evidence type="ECO:0000256" key="22">
    <source>
        <dbReference type="ARBA" id="ARBA00047588"/>
    </source>
</evidence>
<evidence type="ECO:0000256" key="24">
    <source>
        <dbReference type="ARBA" id="ARBA00047969"/>
    </source>
</evidence>
<keyword evidence="6" id="KW-0963">Cytoplasm</keyword>
<evidence type="ECO:0000256" key="21">
    <source>
        <dbReference type="ARBA" id="ARBA00043210"/>
    </source>
</evidence>
<dbReference type="InterPro" id="IPR029069">
    <property type="entry name" value="HotDog_dom_sf"/>
</dbReference>
<evidence type="ECO:0000313" key="34">
    <source>
        <dbReference type="EMBL" id="CAB5023904.1"/>
    </source>
</evidence>
<dbReference type="GO" id="GO:0005758">
    <property type="term" value="C:mitochondrial intermembrane space"/>
    <property type="evidence" value="ECO:0007669"/>
    <property type="project" value="UniProtKB-SubCell"/>
</dbReference>
<evidence type="ECO:0000256" key="2">
    <source>
        <dbReference type="ARBA" id="ARBA00004569"/>
    </source>
</evidence>
<evidence type="ECO:0000313" key="30">
    <source>
        <dbReference type="EMBL" id="CAB4342672.1"/>
    </source>
</evidence>
<evidence type="ECO:0000256" key="14">
    <source>
        <dbReference type="ARBA" id="ARBA00023136"/>
    </source>
</evidence>
<keyword evidence="9" id="KW-0378">Hydrolase</keyword>
<comment type="catalytic activity">
    <reaction evidence="24">
        <text>decanoyl-CoA + H2O = decanoate + CoA + H(+)</text>
        <dbReference type="Rhea" id="RHEA:40059"/>
        <dbReference type="ChEBI" id="CHEBI:15377"/>
        <dbReference type="ChEBI" id="CHEBI:15378"/>
        <dbReference type="ChEBI" id="CHEBI:27689"/>
        <dbReference type="ChEBI" id="CHEBI:57287"/>
        <dbReference type="ChEBI" id="CHEBI:61430"/>
    </reaction>
    <physiologicalReaction direction="left-to-right" evidence="24">
        <dbReference type="Rhea" id="RHEA:40060"/>
    </physiologicalReaction>
</comment>
<protein>
    <recommendedName>
        <fullName evidence="20">Acyl-coenzyme A thioesterase THEM4</fullName>
        <ecNumber evidence="19">3.1.2.2</ecNumber>
    </recommendedName>
    <alternativeName>
        <fullName evidence="21">Thioesterase superfamily member 4</fullName>
    </alternativeName>
</protein>
<feature type="domain" description="Thioesterase" evidence="28">
    <location>
        <begin position="80"/>
        <end position="134"/>
    </location>
</feature>
<evidence type="ECO:0000256" key="8">
    <source>
        <dbReference type="ARBA" id="ARBA00022792"/>
    </source>
</evidence>
<evidence type="ECO:0000256" key="3">
    <source>
        <dbReference type="ARBA" id="ARBA00004632"/>
    </source>
</evidence>
<evidence type="ECO:0000256" key="18">
    <source>
        <dbReference type="ARBA" id="ARBA00038456"/>
    </source>
</evidence>
<evidence type="ECO:0000256" key="16">
    <source>
        <dbReference type="ARBA" id="ARBA00035852"/>
    </source>
</evidence>
<name>A0A6J5ZN98_9ZZZZ</name>
<evidence type="ECO:0000256" key="23">
    <source>
        <dbReference type="ARBA" id="ARBA00047734"/>
    </source>
</evidence>
<dbReference type="InterPro" id="IPR052365">
    <property type="entry name" value="THEM4/THEM5_acyl-CoA_thioest"/>
</dbReference>
<evidence type="ECO:0000256" key="10">
    <source>
        <dbReference type="ARBA" id="ARBA00022832"/>
    </source>
</evidence>
<dbReference type="GO" id="GO:0032587">
    <property type="term" value="C:ruffle membrane"/>
    <property type="evidence" value="ECO:0007669"/>
    <property type="project" value="UniProtKB-SubCell"/>
</dbReference>
<comment type="catalytic activity">
    <reaction evidence="23">
        <text>hexadecanoyl-CoA + H2O = hexadecanoate + CoA + H(+)</text>
        <dbReference type="Rhea" id="RHEA:16645"/>
        <dbReference type="ChEBI" id="CHEBI:7896"/>
        <dbReference type="ChEBI" id="CHEBI:15377"/>
        <dbReference type="ChEBI" id="CHEBI:15378"/>
        <dbReference type="ChEBI" id="CHEBI:57287"/>
        <dbReference type="ChEBI" id="CHEBI:57379"/>
        <dbReference type="EC" id="3.1.2.2"/>
    </reaction>
    <physiologicalReaction direction="left-to-right" evidence="23">
        <dbReference type="Rhea" id="RHEA:16646"/>
    </physiologicalReaction>
</comment>
<comment type="catalytic activity">
    <reaction evidence="22">
        <text>octanoyl-CoA + H2O = octanoate + CoA + H(+)</text>
        <dbReference type="Rhea" id="RHEA:30143"/>
        <dbReference type="ChEBI" id="CHEBI:15377"/>
        <dbReference type="ChEBI" id="CHEBI:15378"/>
        <dbReference type="ChEBI" id="CHEBI:25646"/>
        <dbReference type="ChEBI" id="CHEBI:57287"/>
        <dbReference type="ChEBI" id="CHEBI:57386"/>
    </reaction>
    <physiologicalReaction direction="left-to-right" evidence="22">
        <dbReference type="Rhea" id="RHEA:30144"/>
    </physiologicalReaction>
</comment>
<comment type="catalytic activity">
    <reaction evidence="25">
        <text>dodecanoyl-CoA + H2O = dodecanoate + CoA + H(+)</text>
        <dbReference type="Rhea" id="RHEA:30135"/>
        <dbReference type="ChEBI" id="CHEBI:15377"/>
        <dbReference type="ChEBI" id="CHEBI:15378"/>
        <dbReference type="ChEBI" id="CHEBI:18262"/>
        <dbReference type="ChEBI" id="CHEBI:57287"/>
        <dbReference type="ChEBI" id="CHEBI:57375"/>
    </reaction>
    <physiologicalReaction direction="left-to-right" evidence="25">
        <dbReference type="Rhea" id="RHEA:30136"/>
    </physiologicalReaction>
</comment>
<reference evidence="30" key="1">
    <citation type="submission" date="2020-05" db="EMBL/GenBank/DDBJ databases">
        <authorList>
            <person name="Chiriac C."/>
            <person name="Salcher M."/>
            <person name="Ghai R."/>
            <person name="Kavagutti S V."/>
        </authorList>
    </citation>
    <scope>NUCLEOTIDE SEQUENCE</scope>
</reference>
<comment type="catalytic activity">
    <reaction evidence="16">
        <text>(5Z,8Z,11Z,14Z)-eicosatetraenoyl-CoA + H2O = (5Z,8Z,11Z,14Z)-eicosatetraenoate + CoA + H(+)</text>
        <dbReference type="Rhea" id="RHEA:40151"/>
        <dbReference type="ChEBI" id="CHEBI:15377"/>
        <dbReference type="ChEBI" id="CHEBI:15378"/>
        <dbReference type="ChEBI" id="CHEBI:32395"/>
        <dbReference type="ChEBI" id="CHEBI:57287"/>
        <dbReference type="ChEBI" id="CHEBI:57368"/>
    </reaction>
    <physiologicalReaction direction="left-to-right" evidence="16">
        <dbReference type="Rhea" id="RHEA:40152"/>
    </physiologicalReaction>
</comment>
<accession>A0A6J5ZN98</accession>
<keyword evidence="13" id="KW-0496">Mitochondrion</keyword>
<dbReference type="AlphaFoldDB" id="A0A6J5ZN98"/>
<evidence type="ECO:0000256" key="19">
    <source>
        <dbReference type="ARBA" id="ARBA00038848"/>
    </source>
</evidence>
<keyword evidence="7" id="KW-0053">Apoptosis</keyword>
<dbReference type="EMBL" id="CAFBPK010000018">
    <property type="protein sequence ID" value="CAB5023904.1"/>
    <property type="molecule type" value="Genomic_DNA"/>
</dbReference>
<evidence type="ECO:0000256" key="27">
    <source>
        <dbReference type="SAM" id="MobiDB-lite"/>
    </source>
</evidence>
<evidence type="ECO:0000256" key="25">
    <source>
        <dbReference type="ARBA" id="ARBA00048074"/>
    </source>
</evidence>
<dbReference type="GO" id="GO:0006915">
    <property type="term" value="P:apoptotic process"/>
    <property type="evidence" value="ECO:0007669"/>
    <property type="project" value="UniProtKB-KW"/>
</dbReference>
<evidence type="ECO:0000256" key="13">
    <source>
        <dbReference type="ARBA" id="ARBA00023128"/>
    </source>
</evidence>
<evidence type="ECO:0000256" key="4">
    <source>
        <dbReference type="ARBA" id="ARBA00004637"/>
    </source>
</evidence>
<evidence type="ECO:0000259" key="28">
    <source>
        <dbReference type="Pfam" id="PF03061"/>
    </source>
</evidence>
<comment type="catalytic activity">
    <reaction evidence="26">
        <text>tetradecanoyl-CoA + H2O = tetradecanoate + CoA + H(+)</text>
        <dbReference type="Rhea" id="RHEA:40119"/>
        <dbReference type="ChEBI" id="CHEBI:15377"/>
        <dbReference type="ChEBI" id="CHEBI:15378"/>
        <dbReference type="ChEBI" id="CHEBI:30807"/>
        <dbReference type="ChEBI" id="CHEBI:57287"/>
        <dbReference type="ChEBI" id="CHEBI:57385"/>
    </reaction>
    <physiologicalReaction direction="left-to-right" evidence="26">
        <dbReference type="Rhea" id="RHEA:40120"/>
    </physiologicalReaction>
</comment>
<keyword evidence="10" id="KW-0276">Fatty acid metabolism</keyword>
<dbReference type="PANTHER" id="PTHR12418:SF19">
    <property type="entry name" value="ACYL-COENZYME A THIOESTERASE THEM4"/>
    <property type="match status" value="1"/>
</dbReference>
<proteinExistence type="inferred from homology"/>
<dbReference type="SUPFAM" id="SSF54637">
    <property type="entry name" value="Thioesterase/thiol ester dehydrase-isomerase"/>
    <property type="match status" value="1"/>
</dbReference>
<evidence type="ECO:0000313" key="31">
    <source>
        <dbReference type="EMBL" id="CAB4713942.1"/>
    </source>
</evidence>
<evidence type="ECO:0000313" key="29">
    <source>
        <dbReference type="EMBL" id="CAB4342544.1"/>
    </source>
</evidence>
<keyword evidence="11" id="KW-0809">Transit peptide</keyword>
<keyword evidence="5" id="KW-1003">Cell membrane</keyword>
<dbReference type="PANTHER" id="PTHR12418">
    <property type="entry name" value="ACYL-COENZYME A THIOESTERASE THEM4"/>
    <property type="match status" value="1"/>
</dbReference>
<evidence type="ECO:0000256" key="20">
    <source>
        <dbReference type="ARBA" id="ARBA00040123"/>
    </source>
</evidence>
<evidence type="ECO:0000313" key="35">
    <source>
        <dbReference type="EMBL" id="CAB5054302.1"/>
    </source>
</evidence>
<comment type="catalytic activity">
    <reaction evidence="17">
        <text>(9Z)-octadecenoyl-CoA + H2O = (9Z)-octadecenoate + CoA + H(+)</text>
        <dbReference type="Rhea" id="RHEA:40139"/>
        <dbReference type="ChEBI" id="CHEBI:15377"/>
        <dbReference type="ChEBI" id="CHEBI:15378"/>
        <dbReference type="ChEBI" id="CHEBI:30823"/>
        <dbReference type="ChEBI" id="CHEBI:57287"/>
        <dbReference type="ChEBI" id="CHEBI:57387"/>
    </reaction>
    <physiologicalReaction direction="left-to-right" evidence="17">
        <dbReference type="Rhea" id="RHEA:40140"/>
    </physiologicalReaction>
</comment>
<dbReference type="Gene3D" id="3.10.129.10">
    <property type="entry name" value="Hotdog Thioesterase"/>
    <property type="match status" value="1"/>
</dbReference>